<dbReference type="InterPro" id="IPR029068">
    <property type="entry name" value="Glyas_Bleomycin-R_OHBP_Dase"/>
</dbReference>
<name>A0AAI8KUA5_9ACTN</name>
<dbReference type="Proteomes" id="UP000265765">
    <property type="component" value="Chromosome"/>
</dbReference>
<protein>
    <submittedName>
        <fullName evidence="2">Lactoylglutathione lyase</fullName>
        <ecNumber evidence="2">4.4.1.5</ecNumber>
    </submittedName>
</protein>
<dbReference type="KEGG" id="sge:DWG14_00037"/>
<dbReference type="InterPro" id="IPR037523">
    <property type="entry name" value="VOC_core"/>
</dbReference>
<organism evidence="2 3">
    <name type="scientific">Streptomyces griseorubiginosus</name>
    <dbReference type="NCBI Taxonomy" id="67304"/>
    <lineage>
        <taxon>Bacteria</taxon>
        <taxon>Bacillati</taxon>
        <taxon>Actinomycetota</taxon>
        <taxon>Actinomycetes</taxon>
        <taxon>Kitasatosporales</taxon>
        <taxon>Streptomycetaceae</taxon>
        <taxon>Streptomyces</taxon>
    </lineage>
</organism>
<evidence type="ECO:0000313" key="2">
    <source>
        <dbReference type="EMBL" id="AYC35830.1"/>
    </source>
</evidence>
<dbReference type="PANTHER" id="PTHR21366:SF31">
    <property type="entry name" value="METALLOTHIOL TRANSFERASE FOSB"/>
    <property type="match status" value="1"/>
</dbReference>
<dbReference type="InterPro" id="IPR050383">
    <property type="entry name" value="GlyoxalaseI/FosfomycinResist"/>
</dbReference>
<sequence length="189" mass="21104">MNACRTSMRATCSMNAQWHDERSNEGVVEMASVQHLAVRVSDLERSTRFYVETFGGKEVLNPYHTGKQMTEIIFGLKDTDYRIGFVELPDGFGLELFQFLPDRNPTIGVPQPEASFMHFAIAVDDVEATLARAVANGGESFGDPAGWAPGDPAKYTYIKDPDGNILEVNDTTWERILHSAIELYPEAKR</sequence>
<dbReference type="Pfam" id="PF00903">
    <property type="entry name" value="Glyoxalase"/>
    <property type="match status" value="1"/>
</dbReference>
<dbReference type="PANTHER" id="PTHR21366">
    <property type="entry name" value="GLYOXALASE FAMILY PROTEIN"/>
    <property type="match status" value="1"/>
</dbReference>
<dbReference type="InterPro" id="IPR004360">
    <property type="entry name" value="Glyas_Fos-R_dOase_dom"/>
</dbReference>
<dbReference type="Gene3D" id="3.10.180.10">
    <property type="entry name" value="2,3-Dihydroxybiphenyl 1,2-Dioxygenase, domain 1"/>
    <property type="match status" value="1"/>
</dbReference>
<accession>A0AAI8KUA5</accession>
<keyword evidence="2" id="KW-0456">Lyase</keyword>
<evidence type="ECO:0000259" key="1">
    <source>
        <dbReference type="PROSITE" id="PS51819"/>
    </source>
</evidence>
<reference evidence="2 3" key="1">
    <citation type="submission" date="2018-09" db="EMBL/GenBank/DDBJ databases">
        <title>Production of Trimethoprim by Streptomyces sp. 3E-1.</title>
        <authorList>
            <person name="Kang H.J."/>
            <person name="Kim S.B."/>
        </authorList>
    </citation>
    <scope>NUCLEOTIDE SEQUENCE [LARGE SCALE GENOMIC DNA]</scope>
    <source>
        <strain evidence="2 3">3E-1</strain>
    </source>
</reference>
<proteinExistence type="predicted"/>
<dbReference type="GO" id="GO:0004462">
    <property type="term" value="F:lactoylglutathione lyase activity"/>
    <property type="evidence" value="ECO:0007669"/>
    <property type="project" value="UniProtKB-EC"/>
</dbReference>
<evidence type="ECO:0000313" key="3">
    <source>
        <dbReference type="Proteomes" id="UP000265765"/>
    </source>
</evidence>
<feature type="domain" description="VOC" evidence="1">
    <location>
        <begin position="32"/>
        <end position="171"/>
    </location>
</feature>
<dbReference type="EC" id="4.4.1.5" evidence="2"/>
<dbReference type="EMBL" id="CP032427">
    <property type="protein sequence ID" value="AYC35830.1"/>
    <property type="molecule type" value="Genomic_DNA"/>
</dbReference>
<dbReference type="SUPFAM" id="SSF54593">
    <property type="entry name" value="Glyoxalase/Bleomycin resistance protein/Dihydroxybiphenyl dioxygenase"/>
    <property type="match status" value="1"/>
</dbReference>
<dbReference type="AlphaFoldDB" id="A0AAI8KUA5"/>
<gene>
    <name evidence="2" type="primary">gloA_1</name>
    <name evidence="2" type="ORF">DWG14_00037</name>
</gene>
<dbReference type="PROSITE" id="PS51819">
    <property type="entry name" value="VOC"/>
    <property type="match status" value="1"/>
</dbReference>